<dbReference type="Gramene" id="OE9A118728T1">
    <property type="protein sequence ID" value="OE9A118728C1"/>
    <property type="gene ID" value="OE9A118728"/>
</dbReference>
<feature type="chain" id="PRO_5035716818" evidence="2">
    <location>
        <begin position="23"/>
        <end position="229"/>
    </location>
</feature>
<dbReference type="AlphaFoldDB" id="A0A8S0PZ14"/>
<feature type="signal peptide" evidence="2">
    <location>
        <begin position="1"/>
        <end position="22"/>
    </location>
</feature>
<feature type="region of interest" description="Disordered" evidence="1">
    <location>
        <begin position="87"/>
        <end position="106"/>
    </location>
</feature>
<dbReference type="Proteomes" id="UP000594638">
    <property type="component" value="Unassembled WGS sequence"/>
</dbReference>
<keyword evidence="4" id="KW-1185">Reference proteome</keyword>
<keyword evidence="3" id="KW-0808">Transferase</keyword>
<name>A0A8S0PZ14_OLEEU</name>
<dbReference type="OrthoDB" id="10468190at2759"/>
<keyword evidence="2" id="KW-0732">Signal</keyword>
<keyword evidence="3" id="KW-0489">Methyltransferase</keyword>
<feature type="compositionally biased region" description="Polar residues" evidence="1">
    <location>
        <begin position="207"/>
        <end position="216"/>
    </location>
</feature>
<sequence>MAALKCSHVALLAFLSLVLCSAHRILPNEAGTNQDRIVRSMEDITDTEHAWNGHVLSNGGGGGGGGGFVSSPTFGGAPVVGSAGGYGSGSGSGSGSGNGNNGGISNGGGGGGGGGWVGGVPSFGVPNFGIPGVGAPGYGIPVGGNGGGFGFGGGYGSGSGGNDGGSPPGYGEGPWVPPPNYHCRPMNCGNPYGCPGFSMYFSHHTQMNSPASNMPEESTGDAMAPAESH</sequence>
<organism evidence="3 4">
    <name type="scientific">Olea europaea subsp. europaea</name>
    <dbReference type="NCBI Taxonomy" id="158383"/>
    <lineage>
        <taxon>Eukaryota</taxon>
        <taxon>Viridiplantae</taxon>
        <taxon>Streptophyta</taxon>
        <taxon>Embryophyta</taxon>
        <taxon>Tracheophyta</taxon>
        <taxon>Spermatophyta</taxon>
        <taxon>Magnoliopsida</taxon>
        <taxon>eudicotyledons</taxon>
        <taxon>Gunneridae</taxon>
        <taxon>Pentapetalae</taxon>
        <taxon>asterids</taxon>
        <taxon>lamiids</taxon>
        <taxon>Lamiales</taxon>
        <taxon>Oleaceae</taxon>
        <taxon>Oleeae</taxon>
        <taxon>Olea</taxon>
    </lineage>
</organism>
<comment type="caution">
    <text evidence="3">The sequence shown here is derived from an EMBL/GenBank/DDBJ whole genome shotgun (WGS) entry which is preliminary data.</text>
</comment>
<evidence type="ECO:0000313" key="4">
    <source>
        <dbReference type="Proteomes" id="UP000594638"/>
    </source>
</evidence>
<dbReference type="GO" id="GO:0032259">
    <property type="term" value="P:methylation"/>
    <property type="evidence" value="ECO:0007669"/>
    <property type="project" value="UniProtKB-KW"/>
</dbReference>
<evidence type="ECO:0000256" key="2">
    <source>
        <dbReference type="SAM" id="SignalP"/>
    </source>
</evidence>
<evidence type="ECO:0000313" key="3">
    <source>
        <dbReference type="EMBL" id="CAA2958905.1"/>
    </source>
</evidence>
<reference evidence="3 4" key="1">
    <citation type="submission" date="2019-12" db="EMBL/GenBank/DDBJ databases">
        <authorList>
            <person name="Alioto T."/>
            <person name="Alioto T."/>
            <person name="Gomez Garrido J."/>
        </authorList>
    </citation>
    <scope>NUCLEOTIDE SEQUENCE [LARGE SCALE GENOMIC DNA]</scope>
</reference>
<feature type="region of interest" description="Disordered" evidence="1">
    <location>
        <begin position="207"/>
        <end position="229"/>
    </location>
</feature>
<accession>A0A8S0PZ14</accession>
<proteinExistence type="predicted"/>
<dbReference type="EMBL" id="CACTIH010000292">
    <property type="protein sequence ID" value="CAA2958905.1"/>
    <property type="molecule type" value="Genomic_DNA"/>
</dbReference>
<protein>
    <submittedName>
        <fullName evidence="3">5-methyltetrahydropteroyltriglutamate--homocysteine methyltransferase</fullName>
    </submittedName>
</protein>
<gene>
    <name evidence="3" type="ORF">OLEA9_A118728</name>
</gene>
<dbReference type="GO" id="GO:0008168">
    <property type="term" value="F:methyltransferase activity"/>
    <property type="evidence" value="ECO:0007669"/>
    <property type="project" value="UniProtKB-KW"/>
</dbReference>
<evidence type="ECO:0000256" key="1">
    <source>
        <dbReference type="SAM" id="MobiDB-lite"/>
    </source>
</evidence>